<proteinExistence type="predicted"/>
<reference evidence="1 2" key="1">
    <citation type="submission" date="2023-06" db="EMBL/GenBank/DDBJ databases">
        <authorList>
            <person name="Oyuntsetseg B."/>
            <person name="Kim S.B."/>
        </authorList>
    </citation>
    <scope>NUCLEOTIDE SEQUENCE [LARGE SCALE GENOMIC DNA]</scope>
    <source>
        <strain evidence="1 2">4-36</strain>
    </source>
</reference>
<dbReference type="Proteomes" id="UP001239397">
    <property type="component" value="Chromosome"/>
</dbReference>
<dbReference type="AlphaFoldDB" id="A0A9Y2NHL4"/>
<accession>A0A9Y2NHL4</accession>
<dbReference type="RefSeq" id="WP_285994804.1">
    <property type="nucleotide sequence ID" value="NZ_CP127295.1"/>
</dbReference>
<dbReference type="KEGG" id="amog:QRX60_30150"/>
<keyword evidence="2" id="KW-1185">Reference proteome</keyword>
<organism evidence="1 2">
    <name type="scientific">Amycolatopsis mongoliensis</name>
    <dbReference type="NCBI Taxonomy" id="715475"/>
    <lineage>
        <taxon>Bacteria</taxon>
        <taxon>Bacillati</taxon>
        <taxon>Actinomycetota</taxon>
        <taxon>Actinomycetes</taxon>
        <taxon>Pseudonocardiales</taxon>
        <taxon>Pseudonocardiaceae</taxon>
        <taxon>Amycolatopsis</taxon>
    </lineage>
</organism>
<evidence type="ECO:0000313" key="2">
    <source>
        <dbReference type="Proteomes" id="UP001239397"/>
    </source>
</evidence>
<evidence type="ECO:0000313" key="1">
    <source>
        <dbReference type="EMBL" id="WIX98319.1"/>
    </source>
</evidence>
<name>A0A9Y2NHL4_9PSEU</name>
<gene>
    <name evidence="1" type="ORF">QRX60_30150</name>
</gene>
<sequence>MALLEAYEDDEYLPEYGTLVVRDRYDPEGLEPLGNELLAEFATDALSGTVATAGDGWVHGHAGDPFQAVRLEAHDAPPSFVLDEWEDVVETPFHSRSGRIALGYLTGGEDDAGLELGRRGLFRARVARRAAVDGEEGDVWLMQFWPSADPGLPRWVRRTRPAMSAPGSGWHEVLGYAVMDVAWRAAGYGPPRPDGWLDESLQGDPPDAAICAQLGVERPESQRDAVALLVAAGVLVSEGDGYRLAEPQPRAAERLDLPDLLAARVGQAADRTRFTWAAADLASVAAWGGPALSGDLAERLLVAPGDLPALLAHATATGLVQQVEGGIAVLPRRVPEPVVVPAAVVRPPRAANPVTFAGAPPRAGVVGGNGDVVVWHPDGPVVLGHVPHRYRYHACETVAGIAVTTSGGPGTLVRLDGTAEPLPADLGIRPVRSADGRFLAGVEHHVGRRSWDRPHLLDVTTGEVASLPESDGLTRRAIAVLDGALYYSEGTHAGSRTYRWRPGSEPEPLGPDVRQIDPLSGAALERGAGGGFLHTPAGDRIAIPLDRQYELAPGGEVLFAFDYPAHSAWLLDVGTDAPQEHPLPEGCDLSTAVPAAPFWETPSTVVFQQERGGRTRLVRWHVRAGRFDHHDLPDLVGYRPFAVRPILRE</sequence>
<dbReference type="EMBL" id="CP127295">
    <property type="protein sequence ID" value="WIX98319.1"/>
    <property type="molecule type" value="Genomic_DNA"/>
</dbReference>
<protein>
    <submittedName>
        <fullName evidence="1">Uncharacterized protein</fullName>
    </submittedName>
</protein>